<keyword evidence="3" id="KW-1185">Reference proteome</keyword>
<dbReference type="Pfam" id="PF12040">
    <property type="entry name" value="DUF3526"/>
    <property type="match status" value="1"/>
</dbReference>
<dbReference type="PANTHER" id="PTHR43471">
    <property type="entry name" value="ABC TRANSPORTER PERMEASE"/>
    <property type="match status" value="1"/>
</dbReference>
<organism evidence="2 3">
    <name type="scientific">Methylomonas albis</name>
    <dbReference type="NCBI Taxonomy" id="1854563"/>
    <lineage>
        <taxon>Bacteria</taxon>
        <taxon>Pseudomonadati</taxon>
        <taxon>Pseudomonadota</taxon>
        <taxon>Gammaproteobacteria</taxon>
        <taxon>Methylococcales</taxon>
        <taxon>Methylococcaceae</taxon>
        <taxon>Methylomonas</taxon>
    </lineage>
</organism>
<dbReference type="EMBL" id="JACXSS010000001">
    <property type="protein sequence ID" value="MBD9355822.1"/>
    <property type="molecule type" value="Genomic_DNA"/>
</dbReference>
<protein>
    <submittedName>
        <fullName evidence="2">DUF3526 domain-containing protein</fullName>
    </submittedName>
</protein>
<keyword evidence="1" id="KW-0812">Transmembrane</keyword>
<reference evidence="2 3" key="1">
    <citation type="submission" date="2020-09" db="EMBL/GenBank/DDBJ databases">
        <title>Methylomonas albis sp. nov. and Methylomonas fluvii sp. nov.: Two cold-adapted methanotrophs from the River Elbe and an amended description of Methylovulum psychrotolerans strain Eb1.</title>
        <authorList>
            <person name="Bussmann I.K."/>
            <person name="Klings K.-W."/>
            <person name="Warnstedt J."/>
            <person name="Hoppert M."/>
            <person name="Saborowski A."/>
            <person name="Horn F."/>
            <person name="Liebner S."/>
        </authorList>
    </citation>
    <scope>NUCLEOTIDE SEQUENCE [LARGE SCALE GENOMIC DNA]</scope>
    <source>
        <strain evidence="2 3">EbA</strain>
    </source>
</reference>
<proteinExistence type="predicted"/>
<sequence length="487" mass="54716">MSLFSLFLLEARQLRFDRVFWATVMLSSLALLFGLANGQHWLDGQQAQIAGYETQTRQQFEALRKAADDLREQGAAPAQSLTARNGDPRYALAFGSAMQHICRHGGDLAALAVGQSDLYNACISVTAWEIGGAYDEQLHRNLENPLRLLFGGFDAAFVILTLLPIAVLIIGYNQLSGERELGTLPLLSCQPPAVRRIIAARFAVRAVVFLLLTLAPLSLAFWFWTTQPEKSHTGLALAGWLAVTAAYLLFWFSCAFWVNTRGKSTAENGLLLAGLWLLFVVVLPGCLNLSLKQWYPLPSRMEYIDASREATIEVGKRKTELLGKYLIDHPDRVPNTQSVNVDDFIQTRIALDEETERVLAPGQAEFDEQQRHQRDFVERLRFLSPAIVYQQFVHQLTGQGQDHQQAFLAAVADYHRRLRAFYFPRFTLDTPTFSEYDAIPQFQQPPVSIEEHVSQLLGACAGLSLPMWLLVIGGWRRLRRIGVKVEA</sequence>
<accession>A0ABR9D1P2</accession>
<keyword evidence="1" id="KW-0472">Membrane</keyword>
<gene>
    <name evidence="2" type="ORF">IE877_07985</name>
</gene>
<dbReference type="RefSeq" id="WP_192374160.1">
    <property type="nucleotide sequence ID" value="NZ_CAJHIV010000001.1"/>
</dbReference>
<feature type="transmembrane region" description="Helical" evidence="1">
    <location>
        <begin position="202"/>
        <end position="225"/>
    </location>
</feature>
<feature type="transmembrane region" description="Helical" evidence="1">
    <location>
        <begin position="20"/>
        <end position="36"/>
    </location>
</feature>
<feature type="transmembrane region" description="Helical" evidence="1">
    <location>
        <begin position="237"/>
        <end position="258"/>
    </location>
</feature>
<keyword evidence="1" id="KW-1133">Transmembrane helix</keyword>
<comment type="caution">
    <text evidence="2">The sequence shown here is derived from an EMBL/GenBank/DDBJ whole genome shotgun (WGS) entry which is preliminary data.</text>
</comment>
<evidence type="ECO:0000313" key="3">
    <source>
        <dbReference type="Proteomes" id="UP000652176"/>
    </source>
</evidence>
<name>A0ABR9D1P2_9GAMM</name>
<evidence type="ECO:0000313" key="2">
    <source>
        <dbReference type="EMBL" id="MBD9355822.1"/>
    </source>
</evidence>
<dbReference type="PANTHER" id="PTHR43471:SF14">
    <property type="entry name" value="ABC-2 TYPE TRANSPORT SYSTEM PERMEASE PROTEIN"/>
    <property type="match status" value="1"/>
</dbReference>
<dbReference type="Proteomes" id="UP000652176">
    <property type="component" value="Unassembled WGS sequence"/>
</dbReference>
<evidence type="ECO:0000256" key="1">
    <source>
        <dbReference type="SAM" id="Phobius"/>
    </source>
</evidence>
<feature type="transmembrane region" description="Helical" evidence="1">
    <location>
        <begin position="148"/>
        <end position="172"/>
    </location>
</feature>
<dbReference type="InterPro" id="IPR021913">
    <property type="entry name" value="DUF3526"/>
</dbReference>
<feature type="transmembrane region" description="Helical" evidence="1">
    <location>
        <begin position="270"/>
        <end position="291"/>
    </location>
</feature>